<accession>Q98MQ0</accession>
<evidence type="ECO:0000259" key="1">
    <source>
        <dbReference type="Pfam" id="PF19263"/>
    </source>
</evidence>
<dbReference type="AlphaFoldDB" id="Q98MQ0"/>
<gene>
    <name evidence="3" type="ordered locus">mll0485</name>
</gene>
<sequence>MRDGSSVRLPPELLPYRQFVVWRLEQKPGSPKPAKMPYSANGGRADTTNPATWSDYPTAVRALASGQYAGIGFVFAENDPFFVIDLDGCRDATTGELSAEAAAITRMFPNAAWELSQSGEGIHIFGRCDKVALGGFRNKWAGWCEFYRTKRFVAFGPGGIQGNIDIDWTNQLAILVPARGVGEQDASQEAVERDPRWIGPDDDEELLRRFLASTGGTKAKLQASPTNLQLWEAHAAALAQYFPSATGKPFDHSSADQALANVLAFWTGRDYGRIIRLFGRSALGRREKWTRRAAYRNSTVNAAVRSCQTVYGGNGQERRSRQVQENVRIGSDIGADIHTRVMTLEDMLQDLWFIRHSKSGGAIADSRTLNVLPFATAQREYSASRYEVAASTIDPKTGDFKKRYLPVFNQWEQSPSRKSVDVITWKPNGAVICEAPESQGAGFNTWRGFQPYRLPDGSQSLVEVWSEHLAYLIPIEAERVRFEQWLAHIVQRPEELPQSAYLFITEETGIGRNWLSSVLVRVLRGYVAAGIDIQEMLDGTFNGRLSRKLLAVVDEAKAGMQGYGRWSHSEKLKSMINPEMRRINEKHGLEFVEWNCCRWLFFSNNWDALPFDASDRRFNVVANPTHRQSPDYYERIYSQIANPDFISAVRKRLELLDISGFKPGAIPDMNEAKRKALGAMASDLDNLLAAFRDEWPGPLAERSDVINYLHVSIAKLPGEKTINKLIEQAGMKLVERISIGPNKYRFVVVRDYTAQQIETNPQWAYAEAVNARGKYGFRQG</sequence>
<proteinExistence type="predicted"/>
<dbReference type="InterPro" id="IPR045455">
    <property type="entry name" value="NrS-1_pol-like_helicase"/>
</dbReference>
<feature type="domain" description="NrS-1 polymerase-like helicase" evidence="1">
    <location>
        <begin position="506"/>
        <end position="617"/>
    </location>
</feature>
<evidence type="ECO:0000313" key="3">
    <source>
        <dbReference type="EMBL" id="BAB48063.1"/>
    </source>
</evidence>
<reference evidence="3 4" key="1">
    <citation type="journal article" date="2000" name="DNA Res.">
        <title>Complete genome structure of the nitrogen-fixing symbiotic bacterium Mesorhizobium loti.</title>
        <authorList>
            <person name="Kaneko T."/>
            <person name="Nakamura Y."/>
            <person name="Sato S."/>
            <person name="Asamizu E."/>
            <person name="Kato T."/>
            <person name="Sasamoto S."/>
            <person name="Watanabe A."/>
            <person name="Idesawa K."/>
            <person name="Ishikawa A."/>
            <person name="Kawashima K."/>
            <person name="Kimura T."/>
            <person name="Kishida Y."/>
            <person name="Kiyokawa C."/>
            <person name="Kohara M."/>
            <person name="Matsumoto M."/>
            <person name="Matsuno A."/>
            <person name="Mochizuki Y."/>
            <person name="Nakayama S."/>
            <person name="Nakazaki N."/>
            <person name="Shimpo S."/>
            <person name="Sugimoto M."/>
            <person name="Takeuchi C."/>
            <person name="Yamada M."/>
            <person name="Tabata S."/>
        </authorList>
    </citation>
    <scope>NUCLEOTIDE SEQUENCE [LARGE SCALE GENOMIC DNA]</scope>
    <source>
        <strain evidence="4">LMG 29417 / CECT 9101 / MAFF 303099</strain>
    </source>
</reference>
<dbReference type="Pfam" id="PF22763">
    <property type="entry name" value="NrS1-1_pol-like_HBD"/>
    <property type="match status" value="1"/>
</dbReference>
<organism evidence="3 4">
    <name type="scientific">Mesorhizobium japonicum (strain LMG 29417 / CECT 9101 / MAFF 303099)</name>
    <name type="common">Mesorhizobium loti (strain MAFF 303099)</name>
    <dbReference type="NCBI Taxonomy" id="266835"/>
    <lineage>
        <taxon>Bacteria</taxon>
        <taxon>Pseudomonadati</taxon>
        <taxon>Pseudomonadota</taxon>
        <taxon>Alphaproteobacteria</taxon>
        <taxon>Hyphomicrobiales</taxon>
        <taxon>Phyllobacteriaceae</taxon>
        <taxon>Mesorhizobium</taxon>
    </lineage>
</organism>
<protein>
    <submittedName>
        <fullName evidence="3">Mll0485 protein</fullName>
    </submittedName>
</protein>
<dbReference type="EMBL" id="BA000012">
    <property type="protein sequence ID" value="BAB48063.1"/>
    <property type="molecule type" value="Genomic_DNA"/>
</dbReference>
<evidence type="ECO:0000313" key="4">
    <source>
        <dbReference type="Proteomes" id="UP000000552"/>
    </source>
</evidence>
<dbReference type="eggNOG" id="COG4983">
    <property type="taxonomic scope" value="Bacteria"/>
</dbReference>
<dbReference type="Pfam" id="PF19263">
    <property type="entry name" value="DUF5906"/>
    <property type="match status" value="1"/>
</dbReference>
<dbReference type="KEGG" id="mlo:mll0485"/>
<feature type="domain" description="NrS-1 polymerase-like HBD" evidence="2">
    <location>
        <begin position="252"/>
        <end position="311"/>
    </location>
</feature>
<dbReference type="InterPro" id="IPR054468">
    <property type="entry name" value="NrSPol-like_HBD"/>
</dbReference>
<name>Q98MQ0_RHILO</name>
<evidence type="ECO:0000259" key="2">
    <source>
        <dbReference type="Pfam" id="PF22763"/>
    </source>
</evidence>
<dbReference type="Proteomes" id="UP000000552">
    <property type="component" value="Chromosome"/>
</dbReference>
<dbReference type="HOGENOM" id="CLU_358974_0_0_5"/>